<keyword evidence="1" id="KW-1133">Transmembrane helix</keyword>
<accession>A0A9D4NHP7</accession>
<keyword evidence="3" id="KW-1185">Reference proteome</keyword>
<protein>
    <submittedName>
        <fullName evidence="2">Uncharacterized protein</fullName>
    </submittedName>
</protein>
<comment type="caution">
    <text evidence="2">The sequence shown here is derived from an EMBL/GenBank/DDBJ whole genome shotgun (WGS) entry which is preliminary data.</text>
</comment>
<reference evidence="2" key="1">
    <citation type="journal article" date="2019" name="bioRxiv">
        <title>The Genome of the Zebra Mussel, Dreissena polymorpha: A Resource for Invasive Species Research.</title>
        <authorList>
            <person name="McCartney M.A."/>
            <person name="Auch B."/>
            <person name="Kono T."/>
            <person name="Mallez S."/>
            <person name="Zhang Y."/>
            <person name="Obille A."/>
            <person name="Becker A."/>
            <person name="Abrahante J.E."/>
            <person name="Garbe J."/>
            <person name="Badalamenti J.P."/>
            <person name="Herman A."/>
            <person name="Mangelson H."/>
            <person name="Liachko I."/>
            <person name="Sullivan S."/>
            <person name="Sone E.D."/>
            <person name="Koren S."/>
            <person name="Silverstein K.A.T."/>
            <person name="Beckman K.B."/>
            <person name="Gohl D.M."/>
        </authorList>
    </citation>
    <scope>NUCLEOTIDE SEQUENCE</scope>
    <source>
        <strain evidence="2">Duluth1</strain>
        <tissue evidence="2">Whole animal</tissue>
    </source>
</reference>
<evidence type="ECO:0000313" key="3">
    <source>
        <dbReference type="Proteomes" id="UP000828390"/>
    </source>
</evidence>
<gene>
    <name evidence="2" type="ORF">DPMN_018056</name>
</gene>
<keyword evidence="1" id="KW-0472">Membrane</keyword>
<dbReference type="Proteomes" id="UP000828390">
    <property type="component" value="Unassembled WGS sequence"/>
</dbReference>
<dbReference type="AlphaFoldDB" id="A0A9D4NHP7"/>
<proteinExistence type="predicted"/>
<evidence type="ECO:0000256" key="1">
    <source>
        <dbReference type="SAM" id="Phobius"/>
    </source>
</evidence>
<organism evidence="2 3">
    <name type="scientific">Dreissena polymorpha</name>
    <name type="common">Zebra mussel</name>
    <name type="synonym">Mytilus polymorpha</name>
    <dbReference type="NCBI Taxonomy" id="45954"/>
    <lineage>
        <taxon>Eukaryota</taxon>
        <taxon>Metazoa</taxon>
        <taxon>Spiralia</taxon>
        <taxon>Lophotrochozoa</taxon>
        <taxon>Mollusca</taxon>
        <taxon>Bivalvia</taxon>
        <taxon>Autobranchia</taxon>
        <taxon>Heteroconchia</taxon>
        <taxon>Euheterodonta</taxon>
        <taxon>Imparidentia</taxon>
        <taxon>Neoheterodontei</taxon>
        <taxon>Myida</taxon>
        <taxon>Dreissenoidea</taxon>
        <taxon>Dreissenidae</taxon>
        <taxon>Dreissena</taxon>
    </lineage>
</organism>
<evidence type="ECO:0000313" key="2">
    <source>
        <dbReference type="EMBL" id="KAH3893904.1"/>
    </source>
</evidence>
<name>A0A9D4NHP7_DREPO</name>
<reference evidence="2" key="2">
    <citation type="submission" date="2020-11" db="EMBL/GenBank/DDBJ databases">
        <authorList>
            <person name="McCartney M.A."/>
            <person name="Auch B."/>
            <person name="Kono T."/>
            <person name="Mallez S."/>
            <person name="Becker A."/>
            <person name="Gohl D.M."/>
            <person name="Silverstein K.A.T."/>
            <person name="Koren S."/>
            <person name="Bechman K.B."/>
            <person name="Herman A."/>
            <person name="Abrahante J.E."/>
            <person name="Garbe J."/>
        </authorList>
    </citation>
    <scope>NUCLEOTIDE SEQUENCE</scope>
    <source>
        <strain evidence="2">Duluth1</strain>
        <tissue evidence="2">Whole animal</tissue>
    </source>
</reference>
<dbReference type="EMBL" id="JAIWYP010000001">
    <property type="protein sequence ID" value="KAH3893904.1"/>
    <property type="molecule type" value="Genomic_DNA"/>
</dbReference>
<keyword evidence="1" id="KW-0812">Transmembrane</keyword>
<sequence length="76" mass="8126">MSRSTCFATSTGSSAVKSRPVNLALTCSTILMAFLFMFSACNESPAAVCPTSATDFKDFLWLEWVSSTVSKLSPCS</sequence>
<feature type="transmembrane region" description="Helical" evidence="1">
    <location>
        <begin position="21"/>
        <end position="40"/>
    </location>
</feature>